<keyword evidence="1" id="KW-1133">Transmembrane helix</keyword>
<evidence type="ECO:0000313" key="2">
    <source>
        <dbReference type="EMBL" id="KKK86476.1"/>
    </source>
</evidence>
<comment type="caution">
    <text evidence="2">The sequence shown here is derived from an EMBL/GenBank/DDBJ whole genome shotgun (WGS) entry which is preliminary data.</text>
</comment>
<feature type="transmembrane region" description="Helical" evidence="1">
    <location>
        <begin position="12"/>
        <end position="31"/>
    </location>
</feature>
<dbReference type="AlphaFoldDB" id="A0A0F9BQ33"/>
<dbReference type="EMBL" id="LAZR01050828">
    <property type="protein sequence ID" value="KKK86476.1"/>
    <property type="molecule type" value="Genomic_DNA"/>
</dbReference>
<organism evidence="2">
    <name type="scientific">marine sediment metagenome</name>
    <dbReference type="NCBI Taxonomy" id="412755"/>
    <lineage>
        <taxon>unclassified sequences</taxon>
        <taxon>metagenomes</taxon>
        <taxon>ecological metagenomes</taxon>
    </lineage>
</organism>
<protein>
    <submittedName>
        <fullName evidence="2">Uncharacterized protein</fullName>
    </submittedName>
</protein>
<reference evidence="2" key="1">
    <citation type="journal article" date="2015" name="Nature">
        <title>Complex archaea that bridge the gap between prokaryotes and eukaryotes.</title>
        <authorList>
            <person name="Spang A."/>
            <person name="Saw J.H."/>
            <person name="Jorgensen S.L."/>
            <person name="Zaremba-Niedzwiedzka K."/>
            <person name="Martijn J."/>
            <person name="Lind A.E."/>
            <person name="van Eijk R."/>
            <person name="Schleper C."/>
            <person name="Guy L."/>
            <person name="Ettema T.J."/>
        </authorList>
    </citation>
    <scope>NUCLEOTIDE SEQUENCE</scope>
</reference>
<keyword evidence="1" id="KW-0472">Membrane</keyword>
<gene>
    <name evidence="2" type="ORF">LCGC14_2762870</name>
</gene>
<keyword evidence="1" id="KW-0812">Transmembrane</keyword>
<sequence>MANNNNSKGWLMVIIIVFLAIIAILLFNISLEASNFLRFLKNAIYAVLQQ</sequence>
<proteinExistence type="predicted"/>
<evidence type="ECO:0000256" key="1">
    <source>
        <dbReference type="SAM" id="Phobius"/>
    </source>
</evidence>
<accession>A0A0F9BQ33</accession>
<name>A0A0F9BQ33_9ZZZZ</name>